<feature type="chain" id="PRO_5012354614" evidence="1">
    <location>
        <begin position="25"/>
        <end position="185"/>
    </location>
</feature>
<proteinExistence type="predicted"/>
<evidence type="ECO:0000259" key="2">
    <source>
        <dbReference type="Pfam" id="PF00419"/>
    </source>
</evidence>
<protein>
    <submittedName>
        <fullName evidence="3">Fimbrial protein</fullName>
    </submittedName>
</protein>
<evidence type="ECO:0000256" key="1">
    <source>
        <dbReference type="SAM" id="SignalP"/>
    </source>
</evidence>
<feature type="domain" description="Fimbrial-type adhesion" evidence="2">
    <location>
        <begin position="30"/>
        <end position="185"/>
    </location>
</feature>
<dbReference type="AlphaFoldDB" id="A0A250DDP5"/>
<dbReference type="KEGG" id="vbo:CKY39_03440"/>
<dbReference type="InterPro" id="IPR000259">
    <property type="entry name" value="Adhesion_dom_fimbrial"/>
</dbReference>
<reference evidence="3 4" key="1">
    <citation type="submission" date="2017-09" db="EMBL/GenBank/DDBJ databases">
        <title>The diverse metabolic capabilities of V. boronicumulans make it an excellent choice for continued studies on novel biodegradation.</title>
        <authorList>
            <person name="Sun S."/>
        </authorList>
    </citation>
    <scope>NUCLEOTIDE SEQUENCE [LARGE SCALE GENOMIC DNA]</scope>
    <source>
        <strain evidence="3 4">J1</strain>
    </source>
</reference>
<dbReference type="PANTHER" id="PTHR33420:SF26">
    <property type="entry name" value="FIMBRIAL SUBUNIT"/>
    <property type="match status" value="1"/>
</dbReference>
<name>A0A250DDP5_9BURK</name>
<feature type="signal peptide" evidence="1">
    <location>
        <begin position="1"/>
        <end position="24"/>
    </location>
</feature>
<dbReference type="PANTHER" id="PTHR33420">
    <property type="entry name" value="FIMBRIAL SUBUNIT ELFA-RELATED"/>
    <property type="match status" value="1"/>
</dbReference>
<dbReference type="EMBL" id="CP023284">
    <property type="protein sequence ID" value="ATA52374.1"/>
    <property type="molecule type" value="Genomic_DNA"/>
</dbReference>
<gene>
    <name evidence="3" type="ORF">CKY39_03440</name>
</gene>
<dbReference type="InterPro" id="IPR050263">
    <property type="entry name" value="Bact_Fimbrial_Adh_Pro"/>
</dbReference>
<keyword evidence="1" id="KW-0732">Signal</keyword>
<dbReference type="GO" id="GO:0043709">
    <property type="term" value="P:cell adhesion involved in single-species biofilm formation"/>
    <property type="evidence" value="ECO:0007669"/>
    <property type="project" value="TreeGrafter"/>
</dbReference>
<dbReference type="RefSeq" id="WP_095743456.1">
    <property type="nucleotide sequence ID" value="NZ_CP023284.1"/>
</dbReference>
<accession>A0A250DDP5</accession>
<dbReference type="Pfam" id="PF00419">
    <property type="entry name" value="Fimbrial"/>
    <property type="match status" value="1"/>
</dbReference>
<evidence type="ECO:0000313" key="4">
    <source>
        <dbReference type="Proteomes" id="UP000217154"/>
    </source>
</evidence>
<organism evidence="3 4">
    <name type="scientific">Variovorax boronicumulans</name>
    <dbReference type="NCBI Taxonomy" id="436515"/>
    <lineage>
        <taxon>Bacteria</taxon>
        <taxon>Pseudomonadati</taxon>
        <taxon>Pseudomonadota</taxon>
        <taxon>Betaproteobacteria</taxon>
        <taxon>Burkholderiales</taxon>
        <taxon>Comamonadaceae</taxon>
        <taxon>Variovorax</taxon>
    </lineage>
</organism>
<dbReference type="Gene3D" id="2.60.40.1090">
    <property type="entry name" value="Fimbrial-type adhesion domain"/>
    <property type="match status" value="1"/>
</dbReference>
<dbReference type="Proteomes" id="UP000217154">
    <property type="component" value="Chromosome"/>
</dbReference>
<dbReference type="SUPFAM" id="SSF49401">
    <property type="entry name" value="Bacterial adhesins"/>
    <property type="match status" value="1"/>
</dbReference>
<dbReference type="InterPro" id="IPR008966">
    <property type="entry name" value="Adhesion_dom_sf"/>
</dbReference>
<evidence type="ECO:0000313" key="3">
    <source>
        <dbReference type="EMBL" id="ATA52374.1"/>
    </source>
</evidence>
<dbReference type="InterPro" id="IPR036937">
    <property type="entry name" value="Adhesion_dom_fimbrial_sf"/>
</dbReference>
<dbReference type="GO" id="GO:0009289">
    <property type="term" value="C:pilus"/>
    <property type="evidence" value="ECO:0007669"/>
    <property type="project" value="InterPro"/>
</dbReference>
<sequence length="185" mass="18243">MQKGSFFKAAAVAVTVVLSQGALAADGTVNFTGEIVDTLCSIAPSSQNLTVPLGKVSRTVFDGATAGTAVVGKKATPARFNIDLLGCGATAKGATVTFSGTADLDDASNLRLANAGQVGVGAASGVAIELGDSAGTKLPLGSPSAVYILGQGDNALKFQAAYVATRSAVTAGPANSVAQFTIAYK</sequence>